<reference evidence="1" key="2">
    <citation type="submission" date="2025-09" db="UniProtKB">
        <authorList>
            <consortium name="Ensembl"/>
        </authorList>
    </citation>
    <scope>IDENTIFICATION</scope>
</reference>
<accession>A0A3Q2CFV7</accession>
<reference evidence="1" key="1">
    <citation type="submission" date="2025-08" db="UniProtKB">
        <authorList>
            <consortium name="Ensembl"/>
        </authorList>
    </citation>
    <scope>IDENTIFICATION</scope>
</reference>
<dbReference type="Proteomes" id="UP000265020">
    <property type="component" value="Unassembled WGS sequence"/>
</dbReference>
<dbReference type="GeneTree" id="ENSGT00940000178376"/>
<keyword evidence="2" id="KW-1185">Reference proteome</keyword>
<dbReference type="Ensembl" id="ENSCVAT00000009285.1">
    <property type="protein sequence ID" value="ENSCVAP00000003882.1"/>
    <property type="gene ID" value="ENSCVAG00000005137.1"/>
</dbReference>
<evidence type="ECO:0000313" key="2">
    <source>
        <dbReference type="Proteomes" id="UP000265020"/>
    </source>
</evidence>
<evidence type="ECO:0000313" key="1">
    <source>
        <dbReference type="Ensembl" id="ENSCVAP00000003882.1"/>
    </source>
</evidence>
<dbReference type="AlphaFoldDB" id="A0A3Q2CFV7"/>
<protein>
    <submittedName>
        <fullName evidence="1">Uncharacterized protein</fullName>
    </submittedName>
</protein>
<name>A0A3Q2CFV7_CYPVA</name>
<organism evidence="1 2">
    <name type="scientific">Cyprinodon variegatus</name>
    <name type="common">Sheepshead minnow</name>
    <dbReference type="NCBI Taxonomy" id="28743"/>
    <lineage>
        <taxon>Eukaryota</taxon>
        <taxon>Metazoa</taxon>
        <taxon>Chordata</taxon>
        <taxon>Craniata</taxon>
        <taxon>Vertebrata</taxon>
        <taxon>Euteleostomi</taxon>
        <taxon>Actinopterygii</taxon>
        <taxon>Neopterygii</taxon>
        <taxon>Teleostei</taxon>
        <taxon>Neoteleostei</taxon>
        <taxon>Acanthomorphata</taxon>
        <taxon>Ovalentaria</taxon>
        <taxon>Atherinomorphae</taxon>
        <taxon>Cyprinodontiformes</taxon>
        <taxon>Cyprinodontidae</taxon>
        <taxon>Cyprinodon</taxon>
    </lineage>
</organism>
<sequence>MAGSFSQQLEELLNPLPKFADPEDDAEEATKARVVDRFSEEEEDDLGSTWKVYKLICINKSIKRTFTAAFYRHIEPNERACWWESSPSAQPLIHQSL</sequence>
<proteinExistence type="predicted"/>
<dbReference type="STRING" id="28743.ENSCVAP00000003882"/>